<dbReference type="Gene3D" id="3.40.50.1820">
    <property type="entry name" value="alpha/beta hydrolase"/>
    <property type="match status" value="1"/>
</dbReference>
<feature type="compositionally biased region" description="Basic and acidic residues" evidence="2">
    <location>
        <begin position="108"/>
        <end position="118"/>
    </location>
</feature>
<dbReference type="PANTHER" id="PTHR12482:SF40">
    <property type="entry name" value="PROTEIN FAM135A"/>
    <property type="match status" value="1"/>
</dbReference>
<evidence type="ECO:0000313" key="4">
    <source>
        <dbReference type="EMBL" id="KNE71106.1"/>
    </source>
</evidence>
<evidence type="ECO:0000259" key="3">
    <source>
        <dbReference type="Pfam" id="PF05057"/>
    </source>
</evidence>
<feature type="domain" description="DUF676" evidence="3">
    <location>
        <begin position="410"/>
        <end position="547"/>
    </location>
</feature>
<protein>
    <recommendedName>
        <fullName evidence="3">DUF676 domain-containing protein</fullName>
    </recommendedName>
</protein>
<dbReference type="STRING" id="578462.A0A0L0T8S7"/>
<dbReference type="InterPro" id="IPR007751">
    <property type="entry name" value="DUF676_lipase-like"/>
</dbReference>
<reference evidence="4 5" key="1">
    <citation type="submission" date="2009-11" db="EMBL/GenBank/DDBJ databases">
        <title>Annotation of Allomyces macrogynus ATCC 38327.</title>
        <authorList>
            <consortium name="The Broad Institute Genome Sequencing Platform"/>
            <person name="Russ C."/>
            <person name="Cuomo C."/>
            <person name="Burger G."/>
            <person name="Gray M.W."/>
            <person name="Holland P.W.H."/>
            <person name="King N."/>
            <person name="Lang F.B.F."/>
            <person name="Roger A.J."/>
            <person name="Ruiz-Trillo I."/>
            <person name="Young S.K."/>
            <person name="Zeng Q."/>
            <person name="Gargeya S."/>
            <person name="Fitzgerald M."/>
            <person name="Haas B."/>
            <person name="Abouelleil A."/>
            <person name="Alvarado L."/>
            <person name="Arachchi H.M."/>
            <person name="Berlin A."/>
            <person name="Chapman S.B."/>
            <person name="Gearin G."/>
            <person name="Goldberg J."/>
            <person name="Griggs A."/>
            <person name="Gujja S."/>
            <person name="Hansen M."/>
            <person name="Heiman D."/>
            <person name="Howarth C."/>
            <person name="Larimer J."/>
            <person name="Lui A."/>
            <person name="MacDonald P.J.P."/>
            <person name="McCowen C."/>
            <person name="Montmayeur A."/>
            <person name="Murphy C."/>
            <person name="Neiman D."/>
            <person name="Pearson M."/>
            <person name="Priest M."/>
            <person name="Roberts A."/>
            <person name="Saif S."/>
            <person name="Shea T."/>
            <person name="Sisk P."/>
            <person name="Stolte C."/>
            <person name="Sykes S."/>
            <person name="Wortman J."/>
            <person name="Nusbaum C."/>
            <person name="Birren B."/>
        </authorList>
    </citation>
    <scope>NUCLEOTIDE SEQUENCE [LARGE SCALE GENOMIC DNA]</scope>
    <source>
        <strain evidence="4 5">ATCC 38327</strain>
    </source>
</reference>
<organism evidence="4 5">
    <name type="scientific">Allomyces macrogynus (strain ATCC 38327)</name>
    <name type="common">Allomyces javanicus var. macrogynus</name>
    <dbReference type="NCBI Taxonomy" id="578462"/>
    <lineage>
        <taxon>Eukaryota</taxon>
        <taxon>Fungi</taxon>
        <taxon>Fungi incertae sedis</taxon>
        <taxon>Blastocladiomycota</taxon>
        <taxon>Blastocladiomycetes</taxon>
        <taxon>Blastocladiales</taxon>
        <taxon>Blastocladiaceae</taxon>
        <taxon>Allomyces</taxon>
    </lineage>
</organism>
<reference evidence="5" key="2">
    <citation type="submission" date="2009-11" db="EMBL/GenBank/DDBJ databases">
        <title>The Genome Sequence of Allomyces macrogynus strain ATCC 38327.</title>
        <authorList>
            <consortium name="The Broad Institute Genome Sequencing Platform"/>
            <person name="Russ C."/>
            <person name="Cuomo C."/>
            <person name="Shea T."/>
            <person name="Young S.K."/>
            <person name="Zeng Q."/>
            <person name="Koehrsen M."/>
            <person name="Haas B."/>
            <person name="Borodovsky M."/>
            <person name="Guigo R."/>
            <person name="Alvarado L."/>
            <person name="Berlin A."/>
            <person name="Borenstein D."/>
            <person name="Chen Z."/>
            <person name="Engels R."/>
            <person name="Freedman E."/>
            <person name="Gellesch M."/>
            <person name="Goldberg J."/>
            <person name="Griggs A."/>
            <person name="Gujja S."/>
            <person name="Heiman D."/>
            <person name="Hepburn T."/>
            <person name="Howarth C."/>
            <person name="Jen D."/>
            <person name="Larson L."/>
            <person name="Lewis B."/>
            <person name="Mehta T."/>
            <person name="Park D."/>
            <person name="Pearson M."/>
            <person name="Roberts A."/>
            <person name="Saif S."/>
            <person name="Shenoy N."/>
            <person name="Sisk P."/>
            <person name="Stolte C."/>
            <person name="Sykes S."/>
            <person name="Walk T."/>
            <person name="White J."/>
            <person name="Yandava C."/>
            <person name="Burger G."/>
            <person name="Gray M.W."/>
            <person name="Holland P.W.H."/>
            <person name="King N."/>
            <person name="Lang F.B.F."/>
            <person name="Roger A.J."/>
            <person name="Ruiz-Trillo I."/>
            <person name="Lander E."/>
            <person name="Nusbaum C."/>
        </authorList>
    </citation>
    <scope>NUCLEOTIDE SEQUENCE [LARGE SCALE GENOMIC DNA]</scope>
    <source>
        <strain evidence="5">ATCC 38327</strain>
    </source>
</reference>
<gene>
    <name evidence="4" type="ORF">AMAG_15780</name>
</gene>
<dbReference type="InterPro" id="IPR029058">
    <property type="entry name" value="AB_hydrolase_fold"/>
</dbReference>
<dbReference type="Pfam" id="PF05057">
    <property type="entry name" value="DUF676"/>
    <property type="match status" value="1"/>
</dbReference>
<dbReference type="VEuPathDB" id="FungiDB:AMAG_15780"/>
<dbReference type="PANTHER" id="PTHR12482">
    <property type="entry name" value="LIPASE ROG1-RELATED-RELATED"/>
    <property type="match status" value="1"/>
</dbReference>
<feature type="compositionally biased region" description="Low complexity" evidence="2">
    <location>
        <begin position="707"/>
        <end position="721"/>
    </location>
</feature>
<feature type="region of interest" description="Disordered" evidence="2">
    <location>
        <begin position="679"/>
        <end position="721"/>
    </location>
</feature>
<evidence type="ECO:0000313" key="5">
    <source>
        <dbReference type="Proteomes" id="UP000054350"/>
    </source>
</evidence>
<dbReference type="EMBL" id="GG745370">
    <property type="protein sequence ID" value="KNE71106.1"/>
    <property type="molecule type" value="Genomic_DNA"/>
</dbReference>
<comment type="similarity">
    <text evidence="1">Belongs to the putative lipase ROG1 family.</text>
</comment>
<dbReference type="SUPFAM" id="SSF53474">
    <property type="entry name" value="alpha/beta-Hydrolases"/>
    <property type="match status" value="1"/>
</dbReference>
<dbReference type="AlphaFoldDB" id="A0A0L0T8S7"/>
<evidence type="ECO:0000256" key="1">
    <source>
        <dbReference type="ARBA" id="ARBA00007920"/>
    </source>
</evidence>
<sequence>MIGTADLLPRPSPLDSSMSRRLRSLESAPRRPVSVTARLSLATGPLHAVHVWRRGFYAYHVSVLLPHSALLWTWAHANECDGSMAPAPRTDSGYDDDAWEDVTGSLPRQHEQQHEQHQPAEAFAAPRPSVSASSFSSSSSRRRSPAPVVVCSYTPPPTEIRYELQVAQETHLTNRDFDVTVHAVPPNEPLGHHACTPPTLHVDWSLAQVQVDLYYQRASSSSLTPTTRPSSAPARLARRLSTLRLRPSSSPPSSIDPVLDPMNPAVYAPAPAAPWIRLSRVTVPVLDTQDGYQSIMFPFPAACQIDAVFKVAPLDRSDRTRSAALYHTLPSRTSGSTGPRFRPFNDDNDTLWVDTAAVAPPSVCRPPFLIARYQWGQQRLGPALLSGRHEGEVDAQFRPRLDVDSDDDTGRHLVVCAHGYRGSASDLAHVKSAILFRYHHARGRPGSGLRWDHAPAVLMLATIPEHAPIHAQVDAALKEIIAYVSKPSSRRSTGPLNVTRVSLIGFSLGAVILHHVAAHPAFAAAFATATWDTFLSIAGPHMGLLTSPTSPPATRRASVDPAAHALATAPALRPVPVHLKVSKTVVRASLSVLKAACPARLLPPTLTDLLRDRAATRAVWHDSPLPQFARVALVAAHGDPVVPVASALALADGNDPDVRAVMDRARVVRVVLVPRNPVATGGGAAGADQTPSVPGLVLGRRPRTPSAGTRGWATRGGRQGG</sequence>
<feature type="region of interest" description="Disordered" evidence="2">
    <location>
        <begin position="86"/>
        <end position="150"/>
    </location>
</feature>
<accession>A0A0L0T8S7</accession>
<dbReference type="Proteomes" id="UP000054350">
    <property type="component" value="Unassembled WGS sequence"/>
</dbReference>
<feature type="compositionally biased region" description="Low complexity" evidence="2">
    <location>
        <begin position="119"/>
        <end position="150"/>
    </location>
</feature>
<keyword evidence="5" id="KW-1185">Reference proteome</keyword>
<evidence type="ECO:0000256" key="2">
    <source>
        <dbReference type="SAM" id="MobiDB-lite"/>
    </source>
</evidence>
<proteinExistence type="inferred from homology"/>
<dbReference type="InterPro" id="IPR044294">
    <property type="entry name" value="Lipase-like"/>
</dbReference>
<name>A0A0L0T8S7_ALLM3</name>